<keyword evidence="1" id="KW-0732">Signal</keyword>
<protein>
    <submittedName>
        <fullName evidence="2">Uncharacterized protein</fullName>
    </submittedName>
</protein>
<accession>A0A1M6M567</accession>
<evidence type="ECO:0000313" key="3">
    <source>
        <dbReference type="Proteomes" id="UP000184172"/>
    </source>
</evidence>
<feature type="signal peptide" evidence="1">
    <location>
        <begin position="1"/>
        <end position="18"/>
    </location>
</feature>
<proteinExistence type="predicted"/>
<dbReference type="Proteomes" id="UP000184172">
    <property type="component" value="Unassembled WGS sequence"/>
</dbReference>
<gene>
    <name evidence="2" type="ORF">SAMN04487908_12559</name>
</gene>
<reference evidence="3" key="1">
    <citation type="submission" date="2016-11" db="EMBL/GenBank/DDBJ databases">
        <authorList>
            <person name="Varghese N."/>
            <person name="Submissions S."/>
        </authorList>
    </citation>
    <scope>NUCLEOTIDE SEQUENCE [LARGE SCALE GENOMIC DNA]</scope>
    <source>
        <strain evidence="3">DSM 26349</strain>
    </source>
</reference>
<evidence type="ECO:0000256" key="1">
    <source>
        <dbReference type="SAM" id="SignalP"/>
    </source>
</evidence>
<dbReference type="RefSeq" id="WP_143156790.1">
    <property type="nucleotide sequence ID" value="NZ_FQYV01000025.1"/>
</dbReference>
<dbReference type="OrthoDB" id="614723at2"/>
<keyword evidence="3" id="KW-1185">Reference proteome</keyword>
<sequence>MKSIYFFLALLIPLINFGQSTSCTIDEDGNNFENAEFGLDLKYIANDFDIAEGTSMEIEKIIPTIVNNIGVADIFIYEDDNGQPGNLITSFDDVTPTSQTLVSNNFNLPWYEVELDLPTSITLEGLTGGSKYWIGLTTTVGSGGGSNNFWEIKTNGTTAFTHTSIDQGATWTISPSG</sequence>
<organism evidence="2 3">
    <name type="scientific">Aequorivita viscosa</name>
    <dbReference type="NCBI Taxonomy" id="797419"/>
    <lineage>
        <taxon>Bacteria</taxon>
        <taxon>Pseudomonadati</taxon>
        <taxon>Bacteroidota</taxon>
        <taxon>Flavobacteriia</taxon>
        <taxon>Flavobacteriales</taxon>
        <taxon>Flavobacteriaceae</taxon>
        <taxon>Aequorivita</taxon>
    </lineage>
</organism>
<name>A0A1M6M567_9FLAO</name>
<dbReference type="AlphaFoldDB" id="A0A1M6M567"/>
<feature type="chain" id="PRO_5013087695" evidence="1">
    <location>
        <begin position="19"/>
        <end position="177"/>
    </location>
</feature>
<feature type="non-terminal residue" evidence="2">
    <location>
        <position position="177"/>
    </location>
</feature>
<evidence type="ECO:0000313" key="2">
    <source>
        <dbReference type="EMBL" id="SHJ78599.1"/>
    </source>
</evidence>
<dbReference type="EMBL" id="FQYV01000025">
    <property type="protein sequence ID" value="SHJ78599.1"/>
    <property type="molecule type" value="Genomic_DNA"/>
</dbReference>